<evidence type="ECO:0000313" key="9">
    <source>
        <dbReference type="EMBL" id="KAF5314880.1"/>
    </source>
</evidence>
<dbReference type="AlphaFoldDB" id="A0A8H5B1L4"/>
<feature type="transmembrane region" description="Helical" evidence="7">
    <location>
        <begin position="273"/>
        <end position="294"/>
    </location>
</feature>
<organism evidence="9 10">
    <name type="scientific">Psilocybe cf. subviscida</name>
    <dbReference type="NCBI Taxonomy" id="2480587"/>
    <lineage>
        <taxon>Eukaryota</taxon>
        <taxon>Fungi</taxon>
        <taxon>Dikarya</taxon>
        <taxon>Basidiomycota</taxon>
        <taxon>Agaricomycotina</taxon>
        <taxon>Agaricomycetes</taxon>
        <taxon>Agaricomycetidae</taxon>
        <taxon>Agaricales</taxon>
        <taxon>Agaricineae</taxon>
        <taxon>Strophariaceae</taxon>
        <taxon>Psilocybe</taxon>
    </lineage>
</organism>
<evidence type="ECO:0000259" key="8">
    <source>
        <dbReference type="Pfam" id="PF13813"/>
    </source>
</evidence>
<dbReference type="GO" id="GO:0008374">
    <property type="term" value="F:O-acyltransferase activity"/>
    <property type="evidence" value="ECO:0007669"/>
    <property type="project" value="InterPro"/>
</dbReference>
<dbReference type="GO" id="GO:0006629">
    <property type="term" value="P:lipid metabolic process"/>
    <property type="evidence" value="ECO:0007669"/>
    <property type="project" value="InterPro"/>
</dbReference>
<dbReference type="PANTHER" id="PTHR31595:SF27">
    <property type="entry name" value="WAX SYNTHASE DOMAIN-CONTAINING PROTEIN-RELATED"/>
    <property type="match status" value="1"/>
</dbReference>
<gene>
    <name evidence="9" type="ORF">D9619_007492</name>
</gene>
<dbReference type="EMBL" id="JAACJJ010000043">
    <property type="protein sequence ID" value="KAF5314880.1"/>
    <property type="molecule type" value="Genomic_DNA"/>
</dbReference>
<evidence type="ECO:0000256" key="3">
    <source>
        <dbReference type="ARBA" id="ARBA00022679"/>
    </source>
</evidence>
<feature type="transmembrane region" description="Helical" evidence="7">
    <location>
        <begin position="36"/>
        <end position="56"/>
    </location>
</feature>
<feature type="transmembrane region" description="Helical" evidence="7">
    <location>
        <begin position="333"/>
        <end position="354"/>
    </location>
</feature>
<keyword evidence="5 7" id="KW-1133">Transmembrane helix</keyword>
<keyword evidence="4 7" id="KW-0812">Transmembrane</keyword>
<dbReference type="PROSITE" id="PS51257">
    <property type="entry name" value="PROKAR_LIPOPROTEIN"/>
    <property type="match status" value="1"/>
</dbReference>
<sequence length="389" mass="43566">MSHKTAAHPAVLPFTNALLIIACARRGGTGGTGARFNWIFFVLISSLCLYQILYTTHSPQTGTFPGSTLCTRIFMASELILLRNQQPEIRRLGQTRPPSSMSFWERIKMSTSLVMSPRHIGFSTQVTSPHIRTTPPNVTRLQFITSGLKWMCFYYLLLDITCLVCHAYPMYGEGGLSFSECGWLWRTTIWMQIFGVSAVMSMGYTAASLVGVALGINRPQDWPPYFGSLKDAYTVRNVWGRVWHQMMRKFVTAHGSAAADILHLPKGKFRTYFQLYVAFFVSGILHMAGDYMFLQNFAGVSLQFFLLQGIAITFEDALIGVAKRTGLANSSPLARAVGFCWVFVWFTLSTPYWAEPVLLAGGFNASSPDVSLVQYLWKGQWKVSKGVFL</sequence>
<feature type="transmembrane region" description="Helical" evidence="7">
    <location>
        <begin position="62"/>
        <end position="82"/>
    </location>
</feature>
<evidence type="ECO:0000256" key="1">
    <source>
        <dbReference type="ARBA" id="ARBA00004141"/>
    </source>
</evidence>
<dbReference type="GO" id="GO:0016020">
    <property type="term" value="C:membrane"/>
    <property type="evidence" value="ECO:0007669"/>
    <property type="project" value="UniProtKB-SubCell"/>
</dbReference>
<evidence type="ECO:0000256" key="2">
    <source>
        <dbReference type="ARBA" id="ARBA00007282"/>
    </source>
</evidence>
<reference evidence="9 10" key="1">
    <citation type="journal article" date="2020" name="ISME J.">
        <title>Uncovering the hidden diversity of litter-decomposition mechanisms in mushroom-forming fungi.</title>
        <authorList>
            <person name="Floudas D."/>
            <person name="Bentzer J."/>
            <person name="Ahren D."/>
            <person name="Johansson T."/>
            <person name="Persson P."/>
            <person name="Tunlid A."/>
        </authorList>
    </citation>
    <scope>NUCLEOTIDE SEQUENCE [LARGE SCALE GENOMIC DNA]</scope>
    <source>
        <strain evidence="9 10">CBS 101986</strain>
    </source>
</reference>
<dbReference type="Pfam" id="PF13813">
    <property type="entry name" value="MBOAT_2"/>
    <property type="match status" value="1"/>
</dbReference>
<feature type="domain" description="Wax synthase" evidence="8">
    <location>
        <begin position="222"/>
        <end position="306"/>
    </location>
</feature>
<dbReference type="InterPro" id="IPR044851">
    <property type="entry name" value="Wax_synthase"/>
</dbReference>
<dbReference type="InterPro" id="IPR032805">
    <property type="entry name" value="Wax_synthase_dom"/>
</dbReference>
<feature type="transmembrane region" description="Helical" evidence="7">
    <location>
        <begin position="189"/>
        <end position="216"/>
    </location>
</feature>
<keyword evidence="3" id="KW-0808">Transferase</keyword>
<evidence type="ECO:0000313" key="10">
    <source>
        <dbReference type="Proteomes" id="UP000567179"/>
    </source>
</evidence>
<name>A0A8H5B1L4_9AGAR</name>
<proteinExistence type="inferred from homology"/>
<feature type="transmembrane region" description="Helical" evidence="7">
    <location>
        <begin position="6"/>
        <end position="24"/>
    </location>
</feature>
<comment type="subcellular location">
    <subcellularLocation>
        <location evidence="1">Membrane</location>
        <topology evidence="1">Multi-pass membrane protein</topology>
    </subcellularLocation>
</comment>
<dbReference type="Proteomes" id="UP000567179">
    <property type="component" value="Unassembled WGS sequence"/>
</dbReference>
<evidence type="ECO:0000256" key="5">
    <source>
        <dbReference type="ARBA" id="ARBA00022989"/>
    </source>
</evidence>
<protein>
    <recommendedName>
        <fullName evidence="8">Wax synthase domain-containing protein</fullName>
    </recommendedName>
</protein>
<evidence type="ECO:0000256" key="4">
    <source>
        <dbReference type="ARBA" id="ARBA00022692"/>
    </source>
</evidence>
<feature type="transmembrane region" description="Helical" evidence="7">
    <location>
        <begin position="300"/>
        <end position="321"/>
    </location>
</feature>
<keyword evidence="6 7" id="KW-0472">Membrane</keyword>
<evidence type="ECO:0000256" key="7">
    <source>
        <dbReference type="SAM" id="Phobius"/>
    </source>
</evidence>
<dbReference type="PANTHER" id="PTHR31595">
    <property type="entry name" value="LONG-CHAIN-ALCOHOL O-FATTY-ACYLTRANSFERASE 3-RELATED"/>
    <property type="match status" value="1"/>
</dbReference>
<keyword evidence="10" id="KW-1185">Reference proteome</keyword>
<feature type="transmembrane region" description="Helical" evidence="7">
    <location>
        <begin position="150"/>
        <end position="169"/>
    </location>
</feature>
<evidence type="ECO:0000256" key="6">
    <source>
        <dbReference type="ARBA" id="ARBA00023136"/>
    </source>
</evidence>
<comment type="similarity">
    <text evidence="2">Belongs to the wax synthase family.</text>
</comment>
<accession>A0A8H5B1L4</accession>
<dbReference type="OrthoDB" id="1077582at2759"/>
<comment type="caution">
    <text evidence="9">The sequence shown here is derived from an EMBL/GenBank/DDBJ whole genome shotgun (WGS) entry which is preliminary data.</text>
</comment>